<protein>
    <recommendedName>
        <fullName evidence="2">Anti-sigma factor antagonist</fullName>
    </recommendedName>
</protein>
<evidence type="ECO:0000256" key="2">
    <source>
        <dbReference type="RuleBase" id="RU003749"/>
    </source>
</evidence>
<name>A0A1Q9LBN5_9PSEU</name>
<dbReference type="PANTHER" id="PTHR33495">
    <property type="entry name" value="ANTI-SIGMA FACTOR ANTAGONIST TM_1081-RELATED-RELATED"/>
    <property type="match status" value="1"/>
</dbReference>
<comment type="similarity">
    <text evidence="1 2">Belongs to the anti-sigma-factor antagonist family.</text>
</comment>
<feature type="domain" description="STAS" evidence="3">
    <location>
        <begin position="11"/>
        <end position="115"/>
    </location>
</feature>
<organism evidence="4 5">
    <name type="scientific">Actinokineospora bangkokensis</name>
    <dbReference type="NCBI Taxonomy" id="1193682"/>
    <lineage>
        <taxon>Bacteria</taxon>
        <taxon>Bacillati</taxon>
        <taxon>Actinomycetota</taxon>
        <taxon>Actinomycetes</taxon>
        <taxon>Pseudonocardiales</taxon>
        <taxon>Pseudonocardiaceae</taxon>
        <taxon>Actinokineospora</taxon>
    </lineage>
</organism>
<dbReference type="Proteomes" id="UP000186040">
    <property type="component" value="Unassembled WGS sequence"/>
</dbReference>
<reference evidence="4 5" key="1">
    <citation type="submission" date="2016-10" db="EMBL/GenBank/DDBJ databases">
        <title>The Draft Genome Sequence of Actinokineospora bangkokensis 44EHWT reveals the biosynthetic pathway of antifungal compounds Thailandins with unusual extender unit butylmalonyl-CoA.</title>
        <authorList>
            <person name="Greule A."/>
            <person name="Intra B."/>
            <person name="Flemming S."/>
            <person name="Rommel M.G."/>
            <person name="Panbangred W."/>
            <person name="Bechthold A."/>
        </authorList>
    </citation>
    <scope>NUCLEOTIDE SEQUENCE [LARGE SCALE GENOMIC DNA]</scope>
    <source>
        <strain evidence="4 5">44EHW</strain>
    </source>
</reference>
<dbReference type="PANTHER" id="PTHR33495:SF2">
    <property type="entry name" value="ANTI-SIGMA FACTOR ANTAGONIST TM_1081-RELATED"/>
    <property type="match status" value="1"/>
</dbReference>
<evidence type="ECO:0000313" key="4">
    <source>
        <dbReference type="EMBL" id="OLR89437.1"/>
    </source>
</evidence>
<dbReference type="InterPro" id="IPR003658">
    <property type="entry name" value="Anti-sigma_ant"/>
</dbReference>
<keyword evidence="5" id="KW-1185">Reference proteome</keyword>
<dbReference type="RefSeq" id="WP_075978621.1">
    <property type="nucleotide sequence ID" value="NZ_MKQR01000032.1"/>
</dbReference>
<dbReference type="InterPro" id="IPR002645">
    <property type="entry name" value="STAS_dom"/>
</dbReference>
<dbReference type="CDD" id="cd07043">
    <property type="entry name" value="STAS_anti-anti-sigma_factors"/>
    <property type="match status" value="1"/>
</dbReference>
<evidence type="ECO:0000313" key="5">
    <source>
        <dbReference type="Proteomes" id="UP000186040"/>
    </source>
</evidence>
<dbReference type="SUPFAM" id="SSF52091">
    <property type="entry name" value="SpoIIaa-like"/>
    <property type="match status" value="1"/>
</dbReference>
<dbReference type="PROSITE" id="PS50801">
    <property type="entry name" value="STAS"/>
    <property type="match status" value="1"/>
</dbReference>
<dbReference type="AlphaFoldDB" id="A0A1Q9LBN5"/>
<comment type="caution">
    <text evidence="4">The sequence shown here is derived from an EMBL/GenBank/DDBJ whole genome shotgun (WGS) entry which is preliminary data.</text>
</comment>
<dbReference type="GO" id="GO:0043856">
    <property type="term" value="F:anti-sigma factor antagonist activity"/>
    <property type="evidence" value="ECO:0007669"/>
    <property type="project" value="InterPro"/>
</dbReference>
<dbReference type="EMBL" id="MKQR01000032">
    <property type="protein sequence ID" value="OLR89437.1"/>
    <property type="molecule type" value="Genomic_DNA"/>
</dbReference>
<evidence type="ECO:0000259" key="3">
    <source>
        <dbReference type="PROSITE" id="PS50801"/>
    </source>
</evidence>
<dbReference type="NCBIfam" id="TIGR00377">
    <property type="entry name" value="ant_ant_sig"/>
    <property type="match status" value="1"/>
</dbReference>
<dbReference type="OrthoDB" id="3297400at2"/>
<accession>A0A1Q9LBN5</accession>
<dbReference type="STRING" id="1193682.BJP25_04935"/>
<dbReference type="Pfam" id="PF01740">
    <property type="entry name" value="STAS"/>
    <property type="match status" value="1"/>
</dbReference>
<dbReference type="Gene3D" id="3.30.750.24">
    <property type="entry name" value="STAS domain"/>
    <property type="match status" value="1"/>
</dbReference>
<evidence type="ECO:0000256" key="1">
    <source>
        <dbReference type="ARBA" id="ARBA00009013"/>
    </source>
</evidence>
<gene>
    <name evidence="4" type="ORF">BJP25_04935</name>
</gene>
<sequence length="115" mass="11935">MDLRLDDPPAPGVVAVAVGGEVDLLAAGVLERFLLGAVADQRGPRPGLLVDLSDAEFFGCAGLNALIAAQHRLDRAGGWLRLVDISPAVARLLDVAGMNTALRVTSSADPNPDLR</sequence>
<dbReference type="InterPro" id="IPR036513">
    <property type="entry name" value="STAS_dom_sf"/>
</dbReference>
<proteinExistence type="inferred from homology"/>